<proteinExistence type="inferred from homology"/>
<evidence type="ECO:0000256" key="1">
    <source>
        <dbReference type="ARBA" id="ARBA00010923"/>
    </source>
</evidence>
<comment type="caution">
    <text evidence="5">The sequence shown here is derived from an EMBL/GenBank/DDBJ whole genome shotgun (WGS) entry which is preliminary data.</text>
</comment>
<organism evidence="5 6">
    <name type="scientific">Aquibacillus koreensis</name>
    <dbReference type="NCBI Taxonomy" id="279446"/>
    <lineage>
        <taxon>Bacteria</taxon>
        <taxon>Bacillati</taxon>
        <taxon>Bacillota</taxon>
        <taxon>Bacilli</taxon>
        <taxon>Bacillales</taxon>
        <taxon>Bacillaceae</taxon>
        <taxon>Aquibacillus</taxon>
    </lineage>
</organism>
<dbReference type="GO" id="GO:0004519">
    <property type="term" value="F:endonuclease activity"/>
    <property type="evidence" value="ECO:0007669"/>
    <property type="project" value="UniProtKB-KW"/>
</dbReference>
<accession>A0A9X3WIK1</accession>
<evidence type="ECO:0000256" key="3">
    <source>
        <dbReference type="ARBA" id="ARBA00023125"/>
    </source>
</evidence>
<dbReference type="CDD" id="cd17517">
    <property type="entry name" value="RMtype1_S_EcoKI_StySPI-TRD2-CR2_like"/>
    <property type="match status" value="1"/>
</dbReference>
<evidence type="ECO:0000313" key="5">
    <source>
        <dbReference type="EMBL" id="MDC3419608.1"/>
    </source>
</evidence>
<dbReference type="InterPro" id="IPR044946">
    <property type="entry name" value="Restrct_endonuc_typeI_TRD_sf"/>
</dbReference>
<dbReference type="InterPro" id="IPR000055">
    <property type="entry name" value="Restrct_endonuc_typeI_TRD"/>
</dbReference>
<protein>
    <submittedName>
        <fullName evidence="5">Restriction endonuclease subunit S</fullName>
        <ecNumber evidence="5">3.1.21.-</ecNumber>
    </submittedName>
</protein>
<keyword evidence="3" id="KW-0238">DNA-binding</keyword>
<dbReference type="Gene3D" id="1.10.287.1120">
    <property type="entry name" value="Bipartite methylase S protein"/>
    <property type="match status" value="1"/>
</dbReference>
<feature type="domain" description="Type I restriction modification DNA specificity" evidence="4">
    <location>
        <begin position="251"/>
        <end position="385"/>
    </location>
</feature>
<dbReference type="Proteomes" id="UP001145072">
    <property type="component" value="Unassembled WGS sequence"/>
</dbReference>
<comment type="similarity">
    <text evidence="1">Belongs to the type-I restriction system S methylase family.</text>
</comment>
<dbReference type="GO" id="GO:0003677">
    <property type="term" value="F:DNA binding"/>
    <property type="evidence" value="ECO:0007669"/>
    <property type="project" value="UniProtKB-KW"/>
</dbReference>
<dbReference type="RefSeq" id="WP_259866752.1">
    <property type="nucleotide sequence ID" value="NZ_JAMQJZ010000002.1"/>
</dbReference>
<name>A0A9X3WIK1_9BACI</name>
<keyword evidence="2" id="KW-0680">Restriction system</keyword>
<dbReference type="Pfam" id="PF01420">
    <property type="entry name" value="Methylase_S"/>
    <property type="match status" value="2"/>
</dbReference>
<feature type="domain" description="Type I restriction modification DNA specificity" evidence="4">
    <location>
        <begin position="4"/>
        <end position="179"/>
    </location>
</feature>
<dbReference type="EC" id="3.1.21.-" evidence="5"/>
<dbReference type="Gene3D" id="3.90.220.20">
    <property type="entry name" value="DNA methylase specificity domains"/>
    <property type="match status" value="2"/>
</dbReference>
<dbReference type="PANTHER" id="PTHR30408">
    <property type="entry name" value="TYPE-1 RESTRICTION ENZYME ECOKI SPECIFICITY PROTEIN"/>
    <property type="match status" value="1"/>
</dbReference>
<reference evidence="5" key="1">
    <citation type="submission" date="2022-06" db="EMBL/GenBank/DDBJ databases">
        <title>Aquibacillus sp. a new bacterium isolated from soil saline samples.</title>
        <authorList>
            <person name="Galisteo C."/>
            <person name="De La Haba R."/>
            <person name="Sanchez-Porro C."/>
            <person name="Ventosa A."/>
        </authorList>
    </citation>
    <scope>NUCLEOTIDE SEQUENCE</scope>
    <source>
        <strain evidence="5">JCM 12387</strain>
    </source>
</reference>
<keyword evidence="5" id="KW-0255">Endonuclease</keyword>
<dbReference type="GO" id="GO:0016787">
    <property type="term" value="F:hydrolase activity"/>
    <property type="evidence" value="ECO:0007669"/>
    <property type="project" value="UniProtKB-KW"/>
</dbReference>
<evidence type="ECO:0000259" key="4">
    <source>
        <dbReference type="Pfam" id="PF01420"/>
    </source>
</evidence>
<dbReference type="SUPFAM" id="SSF116734">
    <property type="entry name" value="DNA methylase specificity domain"/>
    <property type="match status" value="2"/>
</dbReference>
<dbReference type="CDD" id="cd17294">
    <property type="entry name" value="RMtype1_S_MmaC7ORF19P_TRD1-CR1_like"/>
    <property type="match status" value="1"/>
</dbReference>
<dbReference type="PANTHER" id="PTHR30408:SF12">
    <property type="entry name" value="TYPE I RESTRICTION ENZYME MJAVIII SPECIFICITY SUBUNIT"/>
    <property type="match status" value="1"/>
</dbReference>
<evidence type="ECO:0000256" key="2">
    <source>
        <dbReference type="ARBA" id="ARBA00022747"/>
    </source>
</evidence>
<keyword evidence="5" id="KW-0540">Nuclease</keyword>
<keyword evidence="5" id="KW-0378">Hydrolase</keyword>
<dbReference type="EMBL" id="JAMQJZ010000002">
    <property type="protein sequence ID" value="MDC3419608.1"/>
    <property type="molecule type" value="Genomic_DNA"/>
</dbReference>
<dbReference type="GO" id="GO:0009307">
    <property type="term" value="P:DNA restriction-modification system"/>
    <property type="evidence" value="ECO:0007669"/>
    <property type="project" value="UniProtKB-KW"/>
</dbReference>
<evidence type="ECO:0000313" key="6">
    <source>
        <dbReference type="Proteomes" id="UP001145072"/>
    </source>
</evidence>
<dbReference type="InterPro" id="IPR052021">
    <property type="entry name" value="Type-I_RS_S_subunit"/>
</dbReference>
<dbReference type="AlphaFoldDB" id="A0A9X3WIK1"/>
<sequence>MVAEWINKKINDIATVTMGGTPSRSVTEYWDGKIKWMSSGEVHKRRIFDVAESITEQGLTNSSAKLLPRNTVMMAMNGQGRTRGTVAILETELTCNQSLAGIIPNENINPYYLYYNLQSRYKEIRSLTGNGGRNGLNLSLIRNLDILIPPLIEQNKIAEILSIIDEDIDITEKIIKEIETLKDGLLCQLFLKGLNHFKFKKTPVGEIPTDWGCNDLSSLIILGPQNGVYKPSERYGHGNNIVVLNDLYENNRIICHPLINKIDISENELSKYKLAENDVLVNRVSKQVTGVAKVLLVKKLFSDTVFESNMIRIRLNENEILPEFFSFYSFTHMYKKQITKVAKVSSQTSISQDGIGQIKVPLPSLNEQREITKITKEIENKLQIEWIKLSRLRELKLGLMQQLLTGKVRVPIEESEEASK</sequence>
<keyword evidence="6" id="KW-1185">Reference proteome</keyword>
<gene>
    <name evidence="5" type="ORF">NC661_04420</name>
</gene>